<sequence>MESWPPPARLFTLRNRREMRVTISEHGAALVSWWAPDRYGRMADVLLGYRDDSDYACNTACLGAVVQRSGAAPRLHAPHWRGELDVGGTALRLRPSNLDGIGAGLAELEVRYELDDDGCLSVAYHALADSPALINLSTHACFNLNGGHADVGDHMLQIDADRFLATDAGGALRDLEVSGTPFDFRRPAPIGPRLRWPHEQIGAAGGFDHAYQVGASSSGIVRPVASIHDPGSGRRLQVSTTEGSLHFYSGNRLDGVPGRGAAPYERHAGFCLEAGASRVQRDGARAPGLLLGPGEVYRHTTVYRVSLQP</sequence>
<dbReference type="Gene3D" id="2.70.98.10">
    <property type="match status" value="2"/>
</dbReference>
<dbReference type="InterPro" id="IPR011013">
    <property type="entry name" value="Gal_mutarotase_sf_dom"/>
</dbReference>
<evidence type="ECO:0000313" key="1">
    <source>
        <dbReference type="EMBL" id="MCD2519015.1"/>
    </source>
</evidence>
<protein>
    <submittedName>
        <fullName evidence="1">Galactose-1-epimerase</fullName>
    </submittedName>
</protein>
<comment type="caution">
    <text evidence="1">The sequence shown here is derived from an EMBL/GenBank/DDBJ whole genome shotgun (WGS) entry which is preliminary data.</text>
</comment>
<dbReference type="EMBL" id="JAJNOC010000010">
    <property type="protein sequence ID" value="MCD2519015.1"/>
    <property type="molecule type" value="Genomic_DNA"/>
</dbReference>
<dbReference type="PANTHER" id="PTHR10091">
    <property type="entry name" value="ALDOSE-1-EPIMERASE"/>
    <property type="match status" value="1"/>
</dbReference>
<dbReference type="SUPFAM" id="SSF74650">
    <property type="entry name" value="Galactose mutarotase-like"/>
    <property type="match status" value="1"/>
</dbReference>
<dbReference type="RefSeq" id="WP_231060290.1">
    <property type="nucleotide sequence ID" value="NZ_JAJNOC010000010.1"/>
</dbReference>
<dbReference type="PANTHER" id="PTHR10091:SF0">
    <property type="entry name" value="GALACTOSE MUTAROTASE"/>
    <property type="match status" value="1"/>
</dbReference>
<accession>A0ABS8QB81</accession>
<reference evidence="1" key="1">
    <citation type="submission" date="2021-11" db="EMBL/GenBank/DDBJ databases">
        <title>The complete genome of Massilia sp sp. G4R7.</title>
        <authorList>
            <person name="Liu L."/>
            <person name="Yue J."/>
            <person name="Yuan J."/>
            <person name="Yang F."/>
            <person name="Li L."/>
        </authorList>
    </citation>
    <scope>NUCLEOTIDE SEQUENCE</scope>
    <source>
        <strain evidence="1">G4R7</strain>
    </source>
</reference>
<name>A0ABS8QB81_9BURK</name>
<dbReference type="Proteomes" id="UP001179361">
    <property type="component" value="Unassembled WGS sequence"/>
</dbReference>
<gene>
    <name evidence="1" type="ORF">LQ564_22190</name>
</gene>
<evidence type="ECO:0000313" key="2">
    <source>
        <dbReference type="Proteomes" id="UP001179361"/>
    </source>
</evidence>
<dbReference type="InterPro" id="IPR014718">
    <property type="entry name" value="GH-type_carb-bd"/>
</dbReference>
<organism evidence="1 2">
    <name type="scientific">Massilia phyllostachyos</name>
    <dbReference type="NCBI Taxonomy" id="2898585"/>
    <lineage>
        <taxon>Bacteria</taxon>
        <taxon>Pseudomonadati</taxon>
        <taxon>Pseudomonadota</taxon>
        <taxon>Betaproteobacteria</taxon>
        <taxon>Burkholderiales</taxon>
        <taxon>Oxalobacteraceae</taxon>
        <taxon>Telluria group</taxon>
        <taxon>Massilia</taxon>
    </lineage>
</organism>
<keyword evidence="2" id="KW-1185">Reference proteome</keyword>
<dbReference type="Pfam" id="PF01263">
    <property type="entry name" value="Aldose_epim"/>
    <property type="match status" value="2"/>
</dbReference>
<proteinExistence type="predicted"/>
<dbReference type="InterPro" id="IPR008183">
    <property type="entry name" value="Aldose_1/G6P_1-epimerase"/>
</dbReference>